<evidence type="ECO:0000256" key="1">
    <source>
        <dbReference type="SAM" id="Phobius"/>
    </source>
</evidence>
<accession>A0A7S4PDQ2</accession>
<gene>
    <name evidence="2" type="ORF">GTHE00462_LOCUS33616</name>
</gene>
<keyword evidence="1" id="KW-0472">Membrane</keyword>
<reference evidence="2" key="1">
    <citation type="submission" date="2021-01" db="EMBL/GenBank/DDBJ databases">
        <authorList>
            <person name="Corre E."/>
            <person name="Pelletier E."/>
            <person name="Niang G."/>
            <person name="Scheremetjew M."/>
            <person name="Finn R."/>
            <person name="Kale V."/>
            <person name="Holt S."/>
            <person name="Cochrane G."/>
            <person name="Meng A."/>
            <person name="Brown T."/>
            <person name="Cohen L."/>
        </authorList>
    </citation>
    <scope>NUCLEOTIDE SEQUENCE</scope>
    <source>
        <strain evidence="2">CCMP 2712</strain>
    </source>
</reference>
<keyword evidence="1" id="KW-0812">Transmembrane</keyword>
<name>A0A7S4PDQ2_GUITH</name>
<keyword evidence="1" id="KW-1133">Transmembrane helix</keyword>
<sequence length="895" mass="102904">MAFVHGPVRIYPQLEEVTVDQDLPNQVNSTNNHLYGNQSEAANNHGSWRHSCFSVCLPCWSQRGSSTQVATVELENYQSFTTFWSCREDGNFQERIHAEMHKLMFDQDMFHCIKLFQGEMMTWKRIPHYSQCQHHMQAACVHNDKSRWASDLASSFSFVPIFTSLHDQNTLQELATIQPELGQDREDKMLAEMLAALYLIYNNDRGSSQIKVVAPVLLSDGSKTISAEDLNKLSNLPSTLTCNLAATELANIGCGKMSEICDNLHRWSIKQVVLEFFSEFKSNAADDLRELRICPTQICYFQQPLCVQGNLNSDLEFEWLQNMNSLLKGSFMNYLENKITEYMKHNTYGAELNKIIHEIGLDGRFKDVFSMFEAPFKTPFDKVFKSGFLEECFIAGKCRVYDTDVLPVTFPAEESVQKLRANRDQMENDDRMKDLRTRFFTFKDVEADGILAMMTTNCIETGILKLPTQAAMLGLCGLYCTYGYYQFHLLFTEDRWLFQPNKQVPHEPKTFRWTRVCDPLVNYSWAVGIFIGIFTASRVSAVRGKMVIFGVVWFGAIVYFLSGCLDYIQCRFVGDGIGASCNGNWSLSASFCVFTALYCAYFAQKYIWVVLYILQGGYCIYTTTMGHITPFWAVIMFRVYGGTLFALVVLIIVRYRVSLVHAYNGILKHTTRIEQAWDRIIERDSEVLLDIASKSRAINRAIKSGFARARKQRKLSMTLTCNGSRRSRFSTRGKILQIPTKIQSVYDAAQLVSPHFQLFMKKWNQVGKYYSGTLKTSSRAIQKAVRSYDRDASCLTDLVRCTIIVKTLTDLNEWLERLEVYSEVATQLLPEEEEEEKKEKVESRMSSDLGQRRRGWKAIRRGGSLSTRMDSHPQRLCQDGRWRIISTRFCYHLNL</sequence>
<proteinExistence type="predicted"/>
<dbReference type="EMBL" id="HBKN01042937">
    <property type="protein sequence ID" value="CAE2331683.1"/>
    <property type="molecule type" value="Transcribed_RNA"/>
</dbReference>
<organism evidence="2">
    <name type="scientific">Guillardia theta</name>
    <name type="common">Cryptophyte</name>
    <name type="synonym">Cryptomonas phi</name>
    <dbReference type="NCBI Taxonomy" id="55529"/>
    <lineage>
        <taxon>Eukaryota</taxon>
        <taxon>Cryptophyceae</taxon>
        <taxon>Pyrenomonadales</taxon>
        <taxon>Geminigeraceae</taxon>
        <taxon>Guillardia</taxon>
    </lineage>
</organism>
<feature type="transmembrane region" description="Helical" evidence="1">
    <location>
        <begin position="546"/>
        <end position="568"/>
    </location>
</feature>
<feature type="transmembrane region" description="Helical" evidence="1">
    <location>
        <begin position="520"/>
        <end position="539"/>
    </location>
</feature>
<feature type="transmembrane region" description="Helical" evidence="1">
    <location>
        <begin position="606"/>
        <end position="625"/>
    </location>
</feature>
<feature type="transmembrane region" description="Helical" evidence="1">
    <location>
        <begin position="631"/>
        <end position="653"/>
    </location>
</feature>
<feature type="transmembrane region" description="Helical" evidence="1">
    <location>
        <begin position="583"/>
        <end position="601"/>
    </location>
</feature>
<dbReference type="AlphaFoldDB" id="A0A7S4PDQ2"/>
<protein>
    <submittedName>
        <fullName evidence="2">Uncharacterized protein</fullName>
    </submittedName>
</protein>
<evidence type="ECO:0000313" key="2">
    <source>
        <dbReference type="EMBL" id="CAE2331683.1"/>
    </source>
</evidence>